<organism evidence="1 2">
    <name type="scientific">Candidatus Daviesbacteria bacterium GW2011_GWA2_40_9</name>
    <dbReference type="NCBI Taxonomy" id="1618424"/>
    <lineage>
        <taxon>Bacteria</taxon>
        <taxon>Candidatus Daviesiibacteriota</taxon>
    </lineage>
</organism>
<sequence length="386" mass="42442">MNQLFGSYRLRIEKNKIIHIRRRLINAKGQIKVSVGQEVCPQDVVAEGHTSSGFRTIHLAAELKVSRKKADGYLMRQIGQNIYQGELLAMKKDFLGLSKQLILSPVDGVIETYDHQNGNLKIQLTPKTIRLVSGVYGIVDAIDEVTGTVLIRTMANMVYGVLGSGKEREGLLKILGPSDMLTSSKQIPSQAQGRIVVAGGLVFMAALEKALDVRLNGIISGGINASDYRSMAGGQWNIWHKHWSDVGLSLMVTEGFGAAPIGEDIFSLLQNYNESFVMLDGNRSRLILPINEQNSMIYIRKTGLPTKLQADPSPEVGLWPIREGVRVRIVSTPFLGLQGKVEAIDQTLTKLPSGLETYLVTVGSGSRKIRVPYSNLEVMALCDERN</sequence>
<dbReference type="EMBL" id="LCAB01000007">
    <property type="protein sequence ID" value="KKR83203.1"/>
    <property type="molecule type" value="Genomic_DNA"/>
</dbReference>
<protein>
    <recommendedName>
        <fullName evidence="3">KOW domain-containing protein</fullName>
    </recommendedName>
</protein>
<dbReference type="Proteomes" id="UP000034601">
    <property type="component" value="Unassembled WGS sequence"/>
</dbReference>
<evidence type="ECO:0008006" key="3">
    <source>
        <dbReference type="Google" id="ProtNLM"/>
    </source>
</evidence>
<gene>
    <name evidence="1" type="ORF">UU29_C0007G0073</name>
</gene>
<name>A0A0G0U290_9BACT</name>
<accession>A0A0G0U290</accession>
<reference evidence="1 2" key="1">
    <citation type="journal article" date="2015" name="Nature">
        <title>rRNA introns, odd ribosomes, and small enigmatic genomes across a large radiation of phyla.</title>
        <authorList>
            <person name="Brown C.T."/>
            <person name="Hug L.A."/>
            <person name="Thomas B.C."/>
            <person name="Sharon I."/>
            <person name="Castelle C.J."/>
            <person name="Singh A."/>
            <person name="Wilkins M.J."/>
            <person name="Williams K.H."/>
            <person name="Banfield J.F."/>
        </authorList>
    </citation>
    <scope>NUCLEOTIDE SEQUENCE [LARGE SCALE GENOMIC DNA]</scope>
</reference>
<evidence type="ECO:0000313" key="1">
    <source>
        <dbReference type="EMBL" id="KKR83203.1"/>
    </source>
</evidence>
<evidence type="ECO:0000313" key="2">
    <source>
        <dbReference type="Proteomes" id="UP000034601"/>
    </source>
</evidence>
<comment type="caution">
    <text evidence="1">The sequence shown here is derived from an EMBL/GenBank/DDBJ whole genome shotgun (WGS) entry which is preliminary data.</text>
</comment>
<dbReference type="AlphaFoldDB" id="A0A0G0U290"/>
<proteinExistence type="predicted"/>